<comment type="caution">
    <text evidence="1">The sequence shown here is derived from an EMBL/GenBank/DDBJ whole genome shotgun (WGS) entry which is preliminary data.</text>
</comment>
<gene>
    <name evidence="1" type="ORF">NQ318_021320</name>
</gene>
<dbReference type="Proteomes" id="UP001162162">
    <property type="component" value="Unassembled WGS sequence"/>
</dbReference>
<evidence type="ECO:0000313" key="1">
    <source>
        <dbReference type="EMBL" id="KAJ8961720.1"/>
    </source>
</evidence>
<keyword evidence="2" id="KW-1185">Reference proteome</keyword>
<dbReference type="InterPro" id="IPR012674">
    <property type="entry name" value="Calycin"/>
</dbReference>
<protein>
    <recommendedName>
        <fullName evidence="3">Lipocalin/cytosolic fatty-acid binding domain-containing protein</fullName>
    </recommendedName>
</protein>
<dbReference type="AlphaFoldDB" id="A0AAV8ZEE1"/>
<evidence type="ECO:0008006" key="3">
    <source>
        <dbReference type="Google" id="ProtNLM"/>
    </source>
</evidence>
<sequence length="117" mass="12972">MATSAPEDVAKEISEDRPIIEFSVDGDKVKLETKGKRTHVSNLVLNGESEETFGSYTTKNFTTLEGNVLTIKSKRPDGSSGRNRIFTFSDSGIELVTKEYIYVAFQVQSETDDITTI</sequence>
<evidence type="ECO:0000313" key="2">
    <source>
        <dbReference type="Proteomes" id="UP001162162"/>
    </source>
</evidence>
<name>A0AAV8ZEE1_9CUCU</name>
<dbReference type="SUPFAM" id="SSF50814">
    <property type="entry name" value="Lipocalins"/>
    <property type="match status" value="1"/>
</dbReference>
<reference evidence="1" key="1">
    <citation type="journal article" date="2023" name="Insect Mol. Biol.">
        <title>Genome sequencing provides insights into the evolution of gene families encoding plant cell wall-degrading enzymes in longhorned beetles.</title>
        <authorList>
            <person name="Shin N.R."/>
            <person name="Okamura Y."/>
            <person name="Kirsch R."/>
            <person name="Pauchet Y."/>
        </authorList>
    </citation>
    <scope>NUCLEOTIDE SEQUENCE</scope>
    <source>
        <strain evidence="1">AMC_N1</strain>
    </source>
</reference>
<organism evidence="1 2">
    <name type="scientific">Aromia moschata</name>
    <dbReference type="NCBI Taxonomy" id="1265417"/>
    <lineage>
        <taxon>Eukaryota</taxon>
        <taxon>Metazoa</taxon>
        <taxon>Ecdysozoa</taxon>
        <taxon>Arthropoda</taxon>
        <taxon>Hexapoda</taxon>
        <taxon>Insecta</taxon>
        <taxon>Pterygota</taxon>
        <taxon>Neoptera</taxon>
        <taxon>Endopterygota</taxon>
        <taxon>Coleoptera</taxon>
        <taxon>Polyphaga</taxon>
        <taxon>Cucujiformia</taxon>
        <taxon>Chrysomeloidea</taxon>
        <taxon>Cerambycidae</taxon>
        <taxon>Cerambycinae</taxon>
        <taxon>Callichromatini</taxon>
        <taxon>Aromia</taxon>
    </lineage>
</organism>
<accession>A0AAV8ZEE1</accession>
<proteinExistence type="predicted"/>
<dbReference type="Gene3D" id="2.40.128.20">
    <property type="match status" value="1"/>
</dbReference>
<dbReference type="EMBL" id="JAPWTK010000004">
    <property type="protein sequence ID" value="KAJ8961720.1"/>
    <property type="molecule type" value="Genomic_DNA"/>
</dbReference>